<keyword evidence="7" id="KW-0812">Transmembrane</keyword>
<dbReference type="PANTHER" id="PTHR43806:SF11">
    <property type="entry name" value="CEREVISIN-RELATED"/>
    <property type="match status" value="1"/>
</dbReference>
<keyword evidence="7" id="KW-0472">Membrane</keyword>
<dbReference type="SUPFAM" id="SSF52743">
    <property type="entry name" value="Subtilisin-like"/>
    <property type="match status" value="1"/>
</dbReference>
<feature type="active site" description="Charge relay system" evidence="5">
    <location>
        <position position="78"/>
    </location>
</feature>
<comment type="caution">
    <text evidence="10">The sequence shown here is derived from an EMBL/GenBank/DDBJ whole genome shotgun (WGS) entry which is preliminary data.</text>
</comment>
<feature type="region of interest" description="Disordered" evidence="6">
    <location>
        <begin position="407"/>
        <end position="440"/>
    </location>
</feature>
<dbReference type="RefSeq" id="WP_311734163.1">
    <property type="nucleotide sequence ID" value="NZ_JACHMP010000001.1"/>
</dbReference>
<evidence type="ECO:0000256" key="2">
    <source>
        <dbReference type="ARBA" id="ARBA00022670"/>
    </source>
</evidence>
<evidence type="ECO:0000259" key="9">
    <source>
        <dbReference type="Pfam" id="PF00082"/>
    </source>
</evidence>
<sequence length="440" mass="44641">MLRRWPWAAAALAASLLTASPAVAAPAGAAAGREAGVRPVPGAAADVREDQRWVLEMLNVEQAWRTSKGAGVTVALVDSGVDADVAELRGRVVTGPDMGSITFDPGRPGAGRHGTAMASLIAGAGDGEGGLLGTAPGATILSLPLIVADEPEDGSALPEEDLRSRADSPLARAIRYATDHGAKVVSMSLGAYGPHRSEREAVSYALSKGVVLVAAVGNDGDTPYALENATSFWNFPAGYSGVIGVAAVDARGKPAAFSSDNLSVQVSAPGVDVPVVLPGGEYGSSEGTSSATALVAGIVALIKAKYPDISPHTVSRALTSTARFTPAAGYDDHVGFGVVDAAAALARAGELVARAREVPVPEGEHFGGGIVSEGPRRPGADPVRLWLYGTGLLAGVLAFTGGLVVLGRRSGRPRPGTPEPGRGPDRDGSRDSTSIRTRFG</sequence>
<proteinExistence type="inferred from homology"/>
<protein>
    <submittedName>
        <fullName evidence="10">Subtilisin family serine protease</fullName>
    </submittedName>
</protein>
<dbReference type="InterPro" id="IPR023827">
    <property type="entry name" value="Peptidase_S8_Asp-AS"/>
</dbReference>
<evidence type="ECO:0000256" key="4">
    <source>
        <dbReference type="ARBA" id="ARBA00022825"/>
    </source>
</evidence>
<dbReference type="InterPro" id="IPR000209">
    <property type="entry name" value="Peptidase_S8/S53_dom"/>
</dbReference>
<comment type="similarity">
    <text evidence="1 5">Belongs to the peptidase S8 family.</text>
</comment>
<dbReference type="InterPro" id="IPR015500">
    <property type="entry name" value="Peptidase_S8_subtilisin-rel"/>
</dbReference>
<feature type="active site" description="Charge relay system" evidence="5">
    <location>
        <position position="289"/>
    </location>
</feature>
<dbReference type="InterPro" id="IPR050131">
    <property type="entry name" value="Peptidase_S8_subtilisin-like"/>
</dbReference>
<feature type="active site" description="Charge relay system" evidence="5">
    <location>
        <position position="113"/>
    </location>
</feature>
<evidence type="ECO:0000256" key="5">
    <source>
        <dbReference type="PROSITE-ProRule" id="PRU01240"/>
    </source>
</evidence>
<gene>
    <name evidence="10" type="ORF">F4562_004295</name>
</gene>
<evidence type="ECO:0000313" key="11">
    <source>
        <dbReference type="Proteomes" id="UP000540685"/>
    </source>
</evidence>
<name>A0A7W9MI76_9ACTN</name>
<dbReference type="Pfam" id="PF00082">
    <property type="entry name" value="Peptidase_S8"/>
    <property type="match status" value="1"/>
</dbReference>
<keyword evidence="11" id="KW-1185">Reference proteome</keyword>
<evidence type="ECO:0000313" key="10">
    <source>
        <dbReference type="EMBL" id="MBB5821233.1"/>
    </source>
</evidence>
<feature type="transmembrane region" description="Helical" evidence="7">
    <location>
        <begin position="385"/>
        <end position="406"/>
    </location>
</feature>
<feature type="domain" description="Peptidase S8/S53" evidence="9">
    <location>
        <begin position="69"/>
        <end position="337"/>
    </location>
</feature>
<dbReference type="PANTHER" id="PTHR43806">
    <property type="entry name" value="PEPTIDASE S8"/>
    <property type="match status" value="1"/>
</dbReference>
<dbReference type="InterPro" id="IPR036852">
    <property type="entry name" value="Peptidase_S8/S53_dom_sf"/>
</dbReference>
<evidence type="ECO:0000256" key="3">
    <source>
        <dbReference type="ARBA" id="ARBA00022801"/>
    </source>
</evidence>
<evidence type="ECO:0000256" key="6">
    <source>
        <dbReference type="SAM" id="MobiDB-lite"/>
    </source>
</evidence>
<keyword evidence="3 5" id="KW-0378">Hydrolase</keyword>
<reference evidence="10 11" key="1">
    <citation type="submission" date="2020-08" db="EMBL/GenBank/DDBJ databases">
        <title>Sequencing the genomes of 1000 actinobacteria strains.</title>
        <authorList>
            <person name="Klenk H.-P."/>
        </authorList>
    </citation>
    <scope>NUCLEOTIDE SEQUENCE [LARGE SCALE GENOMIC DNA]</scope>
    <source>
        <strain evidence="10 11">DSM 46887</strain>
    </source>
</reference>
<accession>A0A7W9MI76</accession>
<dbReference type="Proteomes" id="UP000540685">
    <property type="component" value="Unassembled WGS sequence"/>
</dbReference>
<dbReference type="EMBL" id="JACHMP010000001">
    <property type="protein sequence ID" value="MBB5821233.1"/>
    <property type="molecule type" value="Genomic_DNA"/>
</dbReference>
<feature type="compositionally biased region" description="Polar residues" evidence="6">
    <location>
        <begin position="431"/>
        <end position="440"/>
    </location>
</feature>
<dbReference type="PROSITE" id="PS00136">
    <property type="entry name" value="SUBTILASE_ASP"/>
    <property type="match status" value="1"/>
</dbReference>
<keyword evidence="7" id="KW-1133">Transmembrane helix</keyword>
<dbReference type="PRINTS" id="PR00723">
    <property type="entry name" value="SUBTILISIN"/>
</dbReference>
<dbReference type="Gene3D" id="3.40.50.200">
    <property type="entry name" value="Peptidase S8/S53 domain"/>
    <property type="match status" value="1"/>
</dbReference>
<keyword evidence="4 5" id="KW-0720">Serine protease</keyword>
<evidence type="ECO:0000256" key="7">
    <source>
        <dbReference type="SAM" id="Phobius"/>
    </source>
</evidence>
<dbReference type="GO" id="GO:0006508">
    <property type="term" value="P:proteolysis"/>
    <property type="evidence" value="ECO:0007669"/>
    <property type="project" value="UniProtKB-KW"/>
</dbReference>
<keyword evidence="2 5" id="KW-0645">Protease</keyword>
<feature type="signal peptide" evidence="8">
    <location>
        <begin position="1"/>
        <end position="24"/>
    </location>
</feature>
<dbReference type="AlphaFoldDB" id="A0A7W9MI76"/>
<organism evidence="10 11">
    <name type="scientific">Streptosporangium becharense</name>
    <dbReference type="NCBI Taxonomy" id="1816182"/>
    <lineage>
        <taxon>Bacteria</taxon>
        <taxon>Bacillati</taxon>
        <taxon>Actinomycetota</taxon>
        <taxon>Actinomycetes</taxon>
        <taxon>Streptosporangiales</taxon>
        <taxon>Streptosporangiaceae</taxon>
        <taxon>Streptosporangium</taxon>
    </lineage>
</organism>
<dbReference type="PROSITE" id="PS51892">
    <property type="entry name" value="SUBTILASE"/>
    <property type="match status" value="1"/>
</dbReference>
<evidence type="ECO:0000256" key="8">
    <source>
        <dbReference type="SAM" id="SignalP"/>
    </source>
</evidence>
<feature type="chain" id="PRO_5031165471" evidence="8">
    <location>
        <begin position="25"/>
        <end position="440"/>
    </location>
</feature>
<dbReference type="GO" id="GO:0004252">
    <property type="term" value="F:serine-type endopeptidase activity"/>
    <property type="evidence" value="ECO:0007669"/>
    <property type="project" value="UniProtKB-UniRule"/>
</dbReference>
<evidence type="ECO:0000256" key="1">
    <source>
        <dbReference type="ARBA" id="ARBA00011073"/>
    </source>
</evidence>
<keyword evidence="8" id="KW-0732">Signal</keyword>